<dbReference type="GO" id="GO:0030154">
    <property type="term" value="P:cell differentiation"/>
    <property type="evidence" value="ECO:0007669"/>
    <property type="project" value="TreeGrafter"/>
</dbReference>
<keyword evidence="4" id="KW-0547">Nucleotide-binding</keyword>
<accession>A0A445M0P0</accession>
<evidence type="ECO:0000256" key="4">
    <source>
        <dbReference type="ARBA" id="ARBA00022741"/>
    </source>
</evidence>
<dbReference type="Gene3D" id="1.10.510.10">
    <property type="entry name" value="Transferase(Phosphotransferase) domain 1"/>
    <property type="match status" value="1"/>
</dbReference>
<dbReference type="GO" id="GO:0009742">
    <property type="term" value="P:brassinosteroid mediated signaling pathway"/>
    <property type="evidence" value="ECO:0007669"/>
    <property type="project" value="TreeGrafter"/>
</dbReference>
<evidence type="ECO:0000256" key="1">
    <source>
        <dbReference type="ARBA" id="ARBA00005527"/>
    </source>
</evidence>
<dbReference type="SUPFAM" id="SSF56112">
    <property type="entry name" value="Protein kinase-like (PK-like)"/>
    <property type="match status" value="1"/>
</dbReference>
<dbReference type="PANTHER" id="PTHR24057:SF5">
    <property type="entry name" value="SHAGGY-RELATED PROTEIN KINASE IOTA-RELATED"/>
    <property type="match status" value="1"/>
</dbReference>
<evidence type="ECO:0000256" key="7">
    <source>
        <dbReference type="SAM" id="SignalP"/>
    </source>
</evidence>
<evidence type="ECO:0000313" key="9">
    <source>
        <dbReference type="EMBL" id="RZC29114.1"/>
    </source>
</evidence>
<evidence type="ECO:0000256" key="5">
    <source>
        <dbReference type="ARBA" id="ARBA00022777"/>
    </source>
</evidence>
<keyword evidence="10" id="KW-1185">Reference proteome</keyword>
<dbReference type="PROSITE" id="PS50011">
    <property type="entry name" value="PROTEIN_KINASE_DOM"/>
    <property type="match status" value="1"/>
</dbReference>
<dbReference type="PANTHER" id="PTHR24057">
    <property type="entry name" value="GLYCOGEN SYNTHASE KINASE-3 ALPHA"/>
    <property type="match status" value="1"/>
</dbReference>
<feature type="domain" description="Protein kinase" evidence="8">
    <location>
        <begin position="1"/>
        <end position="215"/>
    </location>
</feature>
<dbReference type="AlphaFoldDB" id="A0A445M0P0"/>
<comment type="caution">
    <text evidence="9">The sequence shown here is derived from an EMBL/GenBank/DDBJ whole genome shotgun (WGS) entry which is preliminary data.</text>
</comment>
<evidence type="ECO:0000256" key="2">
    <source>
        <dbReference type="ARBA" id="ARBA00022527"/>
    </source>
</evidence>
<dbReference type="Pfam" id="PF00069">
    <property type="entry name" value="Pkinase"/>
    <property type="match status" value="1"/>
</dbReference>
<keyword evidence="5 9" id="KW-0418">Kinase</keyword>
<dbReference type="GO" id="GO:0005524">
    <property type="term" value="F:ATP binding"/>
    <property type="evidence" value="ECO:0007669"/>
    <property type="project" value="UniProtKB-KW"/>
</dbReference>
<organism evidence="9 10">
    <name type="scientific">Glycine soja</name>
    <name type="common">Wild soybean</name>
    <dbReference type="NCBI Taxonomy" id="3848"/>
    <lineage>
        <taxon>Eukaryota</taxon>
        <taxon>Viridiplantae</taxon>
        <taxon>Streptophyta</taxon>
        <taxon>Embryophyta</taxon>
        <taxon>Tracheophyta</taxon>
        <taxon>Spermatophyta</taxon>
        <taxon>Magnoliopsida</taxon>
        <taxon>eudicotyledons</taxon>
        <taxon>Gunneridae</taxon>
        <taxon>Pentapetalae</taxon>
        <taxon>rosids</taxon>
        <taxon>fabids</taxon>
        <taxon>Fabales</taxon>
        <taxon>Fabaceae</taxon>
        <taxon>Papilionoideae</taxon>
        <taxon>50 kb inversion clade</taxon>
        <taxon>NPAAA clade</taxon>
        <taxon>indigoferoid/millettioid clade</taxon>
        <taxon>Phaseoleae</taxon>
        <taxon>Glycine</taxon>
        <taxon>Glycine subgen. Soja</taxon>
    </lineage>
</organism>
<gene>
    <name evidence="9" type="ORF">D0Y65_000911</name>
</gene>
<evidence type="ECO:0000259" key="8">
    <source>
        <dbReference type="PROSITE" id="PS50011"/>
    </source>
</evidence>
<dbReference type="GO" id="GO:0005634">
    <property type="term" value="C:nucleus"/>
    <property type="evidence" value="ECO:0007669"/>
    <property type="project" value="TreeGrafter"/>
</dbReference>
<proteinExistence type="inferred from homology"/>
<feature type="chain" id="PRO_5019479242" evidence="7">
    <location>
        <begin position="19"/>
        <end position="215"/>
    </location>
</feature>
<sequence length="215" mass="24406">MAVLTLIVSVISLSLSLSHSPWRFNSSLSLYSLSLWSRSHCRYCDDSAVGIQGLTDPSRWFLPGFEAATSSSFPELDYGIRQLDHAILFLHLPFSPIRCKQPLRSHSHKTISYMAERVVGSGSFGIVFQIFRGLAYIHTAPGIYHRHVKPQNLLIDRLIHQVKLCDFGSAKVLVCWYSSCAFHYFIHVCYHVNGGCGLLMSYATYPRIIEFEKLF</sequence>
<protein>
    <submittedName>
        <fullName evidence="9">Shaggy-related protein kinase iota</fullName>
    </submittedName>
</protein>
<dbReference type="InterPro" id="IPR000719">
    <property type="entry name" value="Prot_kinase_dom"/>
</dbReference>
<dbReference type="InterPro" id="IPR050591">
    <property type="entry name" value="GSK-3"/>
</dbReference>
<keyword evidence="7" id="KW-0732">Signal</keyword>
<keyword evidence="6" id="KW-0067">ATP-binding</keyword>
<evidence type="ECO:0000256" key="3">
    <source>
        <dbReference type="ARBA" id="ARBA00022679"/>
    </source>
</evidence>
<keyword evidence="3" id="KW-0808">Transferase</keyword>
<keyword evidence="2" id="KW-0723">Serine/threonine-protein kinase</keyword>
<dbReference type="Proteomes" id="UP000289340">
    <property type="component" value="Chromosome 1"/>
</dbReference>
<dbReference type="EMBL" id="QZWG01000001">
    <property type="protein sequence ID" value="RZC29114.1"/>
    <property type="molecule type" value="Genomic_DNA"/>
</dbReference>
<reference evidence="9 10" key="1">
    <citation type="submission" date="2018-09" db="EMBL/GenBank/DDBJ databases">
        <title>A high-quality reference genome of wild soybean provides a powerful tool to mine soybean genomes.</title>
        <authorList>
            <person name="Xie M."/>
            <person name="Chung C.Y.L."/>
            <person name="Li M.-W."/>
            <person name="Wong F.-L."/>
            <person name="Chan T.-F."/>
            <person name="Lam H.-M."/>
        </authorList>
    </citation>
    <scope>NUCLEOTIDE SEQUENCE [LARGE SCALE GENOMIC DNA]</scope>
    <source>
        <strain evidence="10">cv. W05</strain>
        <tissue evidence="9">Hypocotyl of etiolated seedlings</tissue>
    </source>
</reference>
<evidence type="ECO:0000313" key="10">
    <source>
        <dbReference type="Proteomes" id="UP000289340"/>
    </source>
</evidence>
<feature type="signal peptide" evidence="7">
    <location>
        <begin position="1"/>
        <end position="18"/>
    </location>
</feature>
<evidence type="ECO:0000256" key="6">
    <source>
        <dbReference type="ARBA" id="ARBA00022840"/>
    </source>
</evidence>
<dbReference type="GO" id="GO:0005737">
    <property type="term" value="C:cytoplasm"/>
    <property type="evidence" value="ECO:0007669"/>
    <property type="project" value="TreeGrafter"/>
</dbReference>
<dbReference type="GO" id="GO:0004674">
    <property type="term" value="F:protein serine/threonine kinase activity"/>
    <property type="evidence" value="ECO:0007669"/>
    <property type="project" value="UniProtKB-KW"/>
</dbReference>
<dbReference type="InterPro" id="IPR011009">
    <property type="entry name" value="Kinase-like_dom_sf"/>
</dbReference>
<comment type="similarity">
    <text evidence="1">Belongs to the protein kinase superfamily. CMGC Ser/Thr protein kinase family. GSK-3 subfamily.</text>
</comment>
<name>A0A445M0P0_GLYSO</name>